<proteinExistence type="evidence at transcript level"/>
<organism evidence="1">
    <name type="scientific">Schistosoma japonicum</name>
    <name type="common">Blood fluke</name>
    <dbReference type="NCBI Taxonomy" id="6182"/>
    <lineage>
        <taxon>Eukaryota</taxon>
        <taxon>Metazoa</taxon>
        <taxon>Spiralia</taxon>
        <taxon>Lophotrochozoa</taxon>
        <taxon>Platyhelminthes</taxon>
        <taxon>Trematoda</taxon>
        <taxon>Digenea</taxon>
        <taxon>Strigeidida</taxon>
        <taxon>Schistosomatoidea</taxon>
        <taxon>Schistosomatidae</taxon>
        <taxon>Schistosoma</taxon>
    </lineage>
</organism>
<sequence length="41" mass="4844">MIIVWLSLSRTVLVKSQRKKPTFIGECCRRTFGTFCIRLRV</sequence>
<accession>C1LK74</accession>
<dbReference type="EMBL" id="FN319374">
    <property type="protein sequence ID" value="CAX75102.1"/>
    <property type="molecule type" value="mRNA"/>
</dbReference>
<name>C1LK74_SCHJA</name>
<dbReference type="AlphaFoldDB" id="C1LK74"/>
<evidence type="ECO:0000313" key="1">
    <source>
        <dbReference type="EMBL" id="CAX75102.1"/>
    </source>
</evidence>
<protein>
    <submittedName>
        <fullName evidence="1">Hypotheticial protein</fullName>
    </submittedName>
</protein>
<reference evidence="1" key="1">
    <citation type="journal article" date="2009" name="Nature">
        <title>The Schistosoma japonicum genome reveals features of host-parasite interplay.</title>
        <authorList>
            <person name="Liu F."/>
            <person name="Zhou Y."/>
            <person name="Wang Z.Q."/>
            <person name="Lu G."/>
            <person name="Zheng H."/>
            <person name="Brindley P.J."/>
            <person name="McManus D.P."/>
            <person name="Blair D."/>
            <person name="Zhang Q.H."/>
            <person name="Zhong Y."/>
            <person name="Wang S."/>
            <person name="Han Z.G."/>
            <person name="Chen Z."/>
        </authorList>
    </citation>
    <scope>NUCLEOTIDE SEQUENCE</scope>
    <source>
        <strain evidence="1">Anhui</strain>
    </source>
</reference>
<reference evidence="1" key="2">
    <citation type="submission" date="2009-03" db="EMBL/GenBank/DDBJ databases">
        <authorList>
            <person name="Gang L."/>
        </authorList>
    </citation>
    <scope>NUCLEOTIDE SEQUENCE</scope>
    <source>
        <strain evidence="1">Anhui</strain>
    </source>
</reference>